<protein>
    <recommendedName>
        <fullName evidence="7">Protein IQ-DOMAIN 1-like protein</fullName>
    </recommendedName>
</protein>
<feature type="coiled-coil region" evidence="3">
    <location>
        <begin position="158"/>
        <end position="185"/>
    </location>
</feature>
<dbReference type="PROSITE" id="PS50096">
    <property type="entry name" value="IQ"/>
    <property type="match status" value="1"/>
</dbReference>
<comment type="caution">
    <text evidence="5">The sequence shown here is derived from an EMBL/GenBank/DDBJ whole genome shotgun (WGS) entry which is preliminary data.</text>
</comment>
<sequence length="382" mass="42144">MGKKGSWFSSIKKAFIPSSKEKKSQPEQQGVVEDQPLVPDAPIVENVDSCCDSHPFAPTEEVIPFEVQTAPQSTNVAASTAVAAVMTQYAGKSREEVAAIIIQTVFRGYMARKAFWGLRRLVRLKTVFEGSCVRRQTVNTLKCIQSSSHLQSQISSRRFRMSEEIQALQKQLQRTKETANMHTGDEWDDRVQSKEEIEAKLLSKYDAAMRRERAMAYSFSHQQPWKKSGGTATKMLFMNPTNPQWGWSWSERYKDDGNNHLSVKSEIAKSYARHQLNSAPSTLRSIGDGGPVASQNPNNGHETNLDDDPKSVSSVKSERNRKHSVAGSIGAAKSAKVKLKGQGVAENGGAKKHLSFQAKPRRHSGSTKVEPTIGDGLEQGGG</sequence>
<feature type="region of interest" description="Disordered" evidence="4">
    <location>
        <begin position="279"/>
        <end position="382"/>
    </location>
</feature>
<reference evidence="5" key="1">
    <citation type="submission" date="2022-06" db="EMBL/GenBank/DDBJ databases">
        <title>Uncovering the hologenomic basis of an extraordinary plant invasion.</title>
        <authorList>
            <person name="Bieker V.C."/>
            <person name="Martin M.D."/>
            <person name="Gilbert T."/>
            <person name="Hodgins K."/>
            <person name="Battlay P."/>
            <person name="Petersen B."/>
            <person name="Wilson J."/>
        </authorList>
    </citation>
    <scope>NUCLEOTIDE SEQUENCE</scope>
    <source>
        <strain evidence="5">AA19_3_7</strain>
        <tissue evidence="5">Leaf</tissue>
    </source>
</reference>
<keyword evidence="1" id="KW-0112">Calmodulin-binding</keyword>
<evidence type="ECO:0000256" key="2">
    <source>
        <dbReference type="ARBA" id="ARBA00024341"/>
    </source>
</evidence>
<evidence type="ECO:0000256" key="3">
    <source>
        <dbReference type="SAM" id="Coils"/>
    </source>
</evidence>
<evidence type="ECO:0000256" key="1">
    <source>
        <dbReference type="ARBA" id="ARBA00022860"/>
    </source>
</evidence>
<dbReference type="EMBL" id="JAMZMK010001074">
    <property type="protein sequence ID" value="KAI7755523.1"/>
    <property type="molecule type" value="Genomic_DNA"/>
</dbReference>
<dbReference type="InterPro" id="IPR000048">
    <property type="entry name" value="IQ_motif_EF-hand-BS"/>
</dbReference>
<evidence type="ECO:0008006" key="7">
    <source>
        <dbReference type="Google" id="ProtNLM"/>
    </source>
</evidence>
<comment type="similarity">
    <text evidence="2">Belongs to the IQD family.</text>
</comment>
<dbReference type="SMART" id="SM00015">
    <property type="entry name" value="IQ"/>
    <property type="match status" value="1"/>
</dbReference>
<feature type="compositionally biased region" description="Polar residues" evidence="4">
    <location>
        <begin position="293"/>
        <end position="302"/>
    </location>
</feature>
<feature type="compositionally biased region" description="Basic residues" evidence="4">
    <location>
        <begin position="350"/>
        <end position="365"/>
    </location>
</feature>
<name>A0AAD5D839_AMBAR</name>
<accession>A0AAD5D839</accession>
<evidence type="ECO:0000313" key="5">
    <source>
        <dbReference type="EMBL" id="KAI7755523.1"/>
    </source>
</evidence>
<keyword evidence="3" id="KW-0175">Coiled coil</keyword>
<dbReference type="AlphaFoldDB" id="A0AAD5D839"/>
<organism evidence="5 6">
    <name type="scientific">Ambrosia artemisiifolia</name>
    <name type="common">Common ragweed</name>
    <dbReference type="NCBI Taxonomy" id="4212"/>
    <lineage>
        <taxon>Eukaryota</taxon>
        <taxon>Viridiplantae</taxon>
        <taxon>Streptophyta</taxon>
        <taxon>Embryophyta</taxon>
        <taxon>Tracheophyta</taxon>
        <taxon>Spermatophyta</taxon>
        <taxon>Magnoliopsida</taxon>
        <taxon>eudicotyledons</taxon>
        <taxon>Gunneridae</taxon>
        <taxon>Pentapetalae</taxon>
        <taxon>asterids</taxon>
        <taxon>campanulids</taxon>
        <taxon>Asterales</taxon>
        <taxon>Asteraceae</taxon>
        <taxon>Asteroideae</taxon>
        <taxon>Heliantheae alliance</taxon>
        <taxon>Heliantheae</taxon>
        <taxon>Ambrosia</taxon>
    </lineage>
</organism>
<dbReference type="Pfam" id="PF00612">
    <property type="entry name" value="IQ"/>
    <property type="match status" value="1"/>
</dbReference>
<keyword evidence="6" id="KW-1185">Reference proteome</keyword>
<gene>
    <name evidence="5" type="ORF">M8C21_031697</name>
</gene>
<dbReference type="GO" id="GO:0005516">
    <property type="term" value="F:calmodulin binding"/>
    <property type="evidence" value="ECO:0007669"/>
    <property type="project" value="UniProtKB-KW"/>
</dbReference>
<evidence type="ECO:0000256" key="4">
    <source>
        <dbReference type="SAM" id="MobiDB-lite"/>
    </source>
</evidence>
<evidence type="ECO:0000313" key="6">
    <source>
        <dbReference type="Proteomes" id="UP001206925"/>
    </source>
</evidence>
<dbReference type="Proteomes" id="UP001206925">
    <property type="component" value="Unassembled WGS sequence"/>
</dbReference>
<dbReference type="PANTHER" id="PTHR32295">
    <property type="entry name" value="IQ-DOMAIN 5-RELATED"/>
    <property type="match status" value="1"/>
</dbReference>
<dbReference type="PANTHER" id="PTHR32295:SF168">
    <property type="entry name" value="IQ MOTIF, EF-HAND BINDING SITE-RELATED"/>
    <property type="match status" value="1"/>
</dbReference>
<dbReference type="CDD" id="cd23767">
    <property type="entry name" value="IQCD"/>
    <property type="match status" value="1"/>
</dbReference>
<proteinExistence type="inferred from homology"/>